<protein>
    <submittedName>
        <fullName evidence="1">WD repeat domain-containing protein</fullName>
    </submittedName>
</protein>
<dbReference type="EMBL" id="VUJX02000002">
    <property type="protein sequence ID" value="KAL0940626.1"/>
    <property type="molecule type" value="Genomic_DNA"/>
</dbReference>
<sequence length="775" mass="87826">MEAVRRKIREMCEKKAKNKRSADTSRELGKLLRKRPNLLTVIPAELELRGDLARRDEVAIRNLLDELVDRHKRPAWHPKVLTLEVDEFDKKNESGRSSRVPSLLFAREIDGNRGFGRMRRLVNFTNEFRKAHEDDMDIRAEWVNCAGDIMTIAWTSDNNFICGTTTHSDSHNQQYNREGNLLLCSTRFKQLQAFADHRIPRPAVERGDNSTEAMRESQSPWLYSSVVSSDYDKVNDRAYTSSFDRTVKVWKVAKDGKDMTVLGTWQHAGNVNFVAASKHESGMVATAADVASQAVRVYHVHESNVSGSSYRAYSNMRAWNEGNEQTTATQKWAYFPATMQWGLTANTRHLLLVGYSPRSFTGDDLDIPEDKTNTGEICLWNCFTGERIKVMTASTQNVFEVAWHPTQPVFIVATSPAGLIVDDNTRTQIRVFRPSKTPEGDDAFSEMQCLDCPAKDINELTIKPNSVIYSYITAACTNGKVYVWDTARGDKHIHVLRHKEPIDKEDEGEDVGVKFTAWGTTADRFYTGGSDGVVKVWNVRDLRQPFVRNLLEAPGCITSGAFSPDFSKLAIGDATGRVILLSPDEDDEPTPNFIMPPMPAGLRPRGSRLVRRPLAFKSHDDPPPLDINEIPETGVVRASRYLHSGQLIRHPDPTIGVVQGPTYAELGLYRHEFHFNRDPSQPLLAKNEEEQQQNKKMFPRSLRVPRLQPAGDLGSATLKARHAYNLTQDFDFTMLDSAAMRDLILSQVSFPDITERADWDFEYEEGYKEEDYEEE</sequence>
<keyword evidence="2" id="KW-1185">Reference proteome</keyword>
<accession>A0ACC3Z976</accession>
<proteinExistence type="predicted"/>
<name>A0ACC3Z976_COLTU</name>
<evidence type="ECO:0000313" key="2">
    <source>
        <dbReference type="Proteomes" id="UP000805649"/>
    </source>
</evidence>
<gene>
    <name evidence="1" type="ORF">CTRU02_203389</name>
</gene>
<evidence type="ECO:0000313" key="1">
    <source>
        <dbReference type="EMBL" id="KAL0940626.1"/>
    </source>
</evidence>
<comment type="caution">
    <text evidence="1">The sequence shown here is derived from an EMBL/GenBank/DDBJ whole genome shotgun (WGS) entry which is preliminary data.</text>
</comment>
<dbReference type="Proteomes" id="UP000805649">
    <property type="component" value="Unassembled WGS sequence"/>
</dbReference>
<reference evidence="1 2" key="1">
    <citation type="journal article" date="2020" name="Phytopathology">
        <title>Genome Sequence Resources of Colletotrichum truncatum, C. plurivorum, C. musicola, and C. sojae: Four Species Pathogenic to Soybean (Glycine max).</title>
        <authorList>
            <person name="Rogerio F."/>
            <person name="Boufleur T.R."/>
            <person name="Ciampi-Guillardi M."/>
            <person name="Sukno S.A."/>
            <person name="Thon M.R."/>
            <person name="Massola Junior N.S."/>
            <person name="Baroncelli R."/>
        </authorList>
    </citation>
    <scope>NUCLEOTIDE SEQUENCE [LARGE SCALE GENOMIC DNA]</scope>
    <source>
        <strain evidence="1 2">CMES1059</strain>
    </source>
</reference>
<organism evidence="1 2">
    <name type="scientific">Colletotrichum truncatum</name>
    <name type="common">Anthracnose fungus</name>
    <name type="synonym">Colletotrichum capsici</name>
    <dbReference type="NCBI Taxonomy" id="5467"/>
    <lineage>
        <taxon>Eukaryota</taxon>
        <taxon>Fungi</taxon>
        <taxon>Dikarya</taxon>
        <taxon>Ascomycota</taxon>
        <taxon>Pezizomycotina</taxon>
        <taxon>Sordariomycetes</taxon>
        <taxon>Hypocreomycetidae</taxon>
        <taxon>Glomerellales</taxon>
        <taxon>Glomerellaceae</taxon>
        <taxon>Colletotrichum</taxon>
        <taxon>Colletotrichum truncatum species complex</taxon>
    </lineage>
</organism>